<feature type="compositionally biased region" description="Basic and acidic residues" evidence="1">
    <location>
        <begin position="79"/>
        <end position="94"/>
    </location>
</feature>
<reference evidence="2 3" key="1">
    <citation type="submission" date="2018-06" db="EMBL/GenBank/DDBJ databases">
        <title>The genome of Pseudomonas putida NX-1, a lignin degrader.</title>
        <authorList>
            <person name="Xu Z."/>
        </authorList>
    </citation>
    <scope>NUCLEOTIDE SEQUENCE [LARGE SCALE GENOMIC DNA]</scope>
    <source>
        <strain evidence="2 3">NX-1</strain>
    </source>
</reference>
<evidence type="ECO:0000313" key="3">
    <source>
        <dbReference type="Proteomes" id="UP000251617"/>
    </source>
</evidence>
<evidence type="ECO:0000313" key="2">
    <source>
        <dbReference type="EMBL" id="AXA25031.1"/>
    </source>
</evidence>
<sequence>MHDESLADGTTIDVQSRLSRAGGTQLFIGVYAPSGLVLDEQCFDSRPGQSMTTALSWGVDMALQRAREASSSLSQTADVSDRSKERVEDYVRIQ</sequence>
<proteinExistence type="predicted"/>
<feature type="region of interest" description="Disordered" evidence="1">
    <location>
        <begin position="69"/>
        <end position="94"/>
    </location>
</feature>
<evidence type="ECO:0000256" key="1">
    <source>
        <dbReference type="SAM" id="MobiDB-lite"/>
    </source>
</evidence>
<dbReference type="Proteomes" id="UP000251617">
    <property type="component" value="Chromosome"/>
</dbReference>
<dbReference type="AlphaFoldDB" id="A0AAD0L791"/>
<feature type="compositionally biased region" description="Polar residues" evidence="1">
    <location>
        <begin position="69"/>
        <end position="78"/>
    </location>
</feature>
<protein>
    <submittedName>
        <fullName evidence="2">Uncharacterized protein</fullName>
    </submittedName>
</protein>
<dbReference type="EMBL" id="CP030750">
    <property type="protein sequence ID" value="AXA25031.1"/>
    <property type="molecule type" value="Genomic_DNA"/>
</dbReference>
<accession>A0AAD0L791</accession>
<organism evidence="2 3">
    <name type="scientific">Pseudomonas putida</name>
    <name type="common">Arthrobacter siderocapsulatus</name>
    <dbReference type="NCBI Taxonomy" id="303"/>
    <lineage>
        <taxon>Bacteria</taxon>
        <taxon>Pseudomonadati</taxon>
        <taxon>Pseudomonadota</taxon>
        <taxon>Gammaproteobacteria</taxon>
        <taxon>Pseudomonadales</taxon>
        <taxon>Pseudomonadaceae</taxon>
        <taxon>Pseudomonas</taxon>
    </lineage>
</organism>
<gene>
    <name evidence="2" type="ORF">C1S65_13215</name>
</gene>
<name>A0AAD0L791_PSEPU</name>